<dbReference type="GO" id="GO:0016787">
    <property type="term" value="F:hydrolase activity"/>
    <property type="evidence" value="ECO:0007669"/>
    <property type="project" value="UniProtKB-KW"/>
</dbReference>
<dbReference type="Proteomes" id="UP000245771">
    <property type="component" value="Unassembled WGS sequence"/>
</dbReference>
<dbReference type="AlphaFoldDB" id="A0A316VMV4"/>
<dbReference type="OrthoDB" id="347435at2759"/>
<dbReference type="SUPFAM" id="SSF52540">
    <property type="entry name" value="P-loop containing nucleoside triphosphate hydrolases"/>
    <property type="match status" value="1"/>
</dbReference>
<evidence type="ECO:0000313" key="1">
    <source>
        <dbReference type="EMBL" id="PWN38398.1"/>
    </source>
</evidence>
<protein>
    <submittedName>
        <fullName evidence="1">P-loop containing nucleoside triphosphate hydrolase protein</fullName>
    </submittedName>
</protein>
<dbReference type="Gene3D" id="3.40.50.300">
    <property type="entry name" value="P-loop containing nucleotide triphosphate hydrolases"/>
    <property type="match status" value="1"/>
</dbReference>
<dbReference type="STRING" id="1280837.A0A316VMV4"/>
<dbReference type="InParanoid" id="A0A316VMV4"/>
<accession>A0A316VMV4</accession>
<dbReference type="RefSeq" id="XP_025358700.1">
    <property type="nucleotide sequence ID" value="XM_025497616.1"/>
</dbReference>
<dbReference type="InterPro" id="IPR027417">
    <property type="entry name" value="P-loop_NTPase"/>
</dbReference>
<reference evidence="1 2" key="1">
    <citation type="journal article" date="2018" name="Mol. Biol. Evol.">
        <title>Broad Genomic Sampling Reveals a Smut Pathogenic Ancestry of the Fungal Clade Ustilaginomycotina.</title>
        <authorList>
            <person name="Kijpornyongpan T."/>
            <person name="Mondo S.J."/>
            <person name="Barry K."/>
            <person name="Sandor L."/>
            <person name="Lee J."/>
            <person name="Lipzen A."/>
            <person name="Pangilinan J."/>
            <person name="LaButti K."/>
            <person name="Hainaut M."/>
            <person name="Henrissat B."/>
            <person name="Grigoriev I.V."/>
            <person name="Spatafora J.W."/>
            <person name="Aime M.C."/>
        </authorList>
    </citation>
    <scope>NUCLEOTIDE SEQUENCE [LARGE SCALE GENOMIC DNA]</scope>
    <source>
        <strain evidence="1 2">MCA 3882</strain>
    </source>
</reference>
<evidence type="ECO:0000313" key="2">
    <source>
        <dbReference type="Proteomes" id="UP000245771"/>
    </source>
</evidence>
<gene>
    <name evidence="1" type="ORF">FA14DRAFT_153721</name>
</gene>
<dbReference type="GeneID" id="37019397"/>
<proteinExistence type="predicted"/>
<dbReference type="FunCoup" id="A0A316VMV4">
    <property type="interactions" value="374"/>
</dbReference>
<sequence>MATQKANVITKHILHHLSRHKAKLPMIVGLQGPQGSGKTTVTQGVQKNLENEGKRTAVLSIDDFYLTHAKLEELKQFYPENKLLHGRGQPGTHDMQLGTKILSQLKESPDGTAVHLPIFDKSKFDGEGDRTEKTVDVVTPIDVVIFEGWCMGFYPIPADALEELYQAAKIGRATGSGGKAPYFTQHSLESLQQINTILAGYLDWYRLIDAFIVLRPQNLFDVFAWRLQAEHAMKEQGKPGMADDQVHDFVARYMPGYEIFGDGPRRDDAPWAGKGLVMDIDKERNLINTDTF</sequence>
<name>A0A316VMV4_9BASI</name>
<organism evidence="1 2">
    <name type="scientific">Meira miltonrushii</name>
    <dbReference type="NCBI Taxonomy" id="1280837"/>
    <lineage>
        <taxon>Eukaryota</taxon>
        <taxon>Fungi</taxon>
        <taxon>Dikarya</taxon>
        <taxon>Basidiomycota</taxon>
        <taxon>Ustilaginomycotina</taxon>
        <taxon>Exobasidiomycetes</taxon>
        <taxon>Exobasidiales</taxon>
        <taxon>Brachybasidiaceae</taxon>
        <taxon>Meira</taxon>
    </lineage>
</organism>
<dbReference type="PANTHER" id="PTHR10285">
    <property type="entry name" value="URIDINE KINASE"/>
    <property type="match status" value="1"/>
</dbReference>
<keyword evidence="1" id="KW-0378">Hydrolase</keyword>
<dbReference type="EMBL" id="KZ819602">
    <property type="protein sequence ID" value="PWN38398.1"/>
    <property type="molecule type" value="Genomic_DNA"/>
</dbReference>
<keyword evidence="2" id="KW-1185">Reference proteome</keyword>